<name>A0A8H6TPM7_MYCCL</name>
<feature type="transmembrane region" description="Helical" evidence="1">
    <location>
        <begin position="111"/>
        <end position="130"/>
    </location>
</feature>
<dbReference type="Proteomes" id="UP000613580">
    <property type="component" value="Unassembled WGS sequence"/>
</dbReference>
<feature type="transmembrane region" description="Helical" evidence="1">
    <location>
        <begin position="244"/>
        <end position="263"/>
    </location>
</feature>
<proteinExistence type="predicted"/>
<feature type="transmembrane region" description="Helical" evidence="1">
    <location>
        <begin position="199"/>
        <end position="224"/>
    </location>
</feature>
<keyword evidence="3" id="KW-1185">Reference proteome</keyword>
<evidence type="ECO:0000313" key="3">
    <source>
        <dbReference type="Proteomes" id="UP000613580"/>
    </source>
</evidence>
<feature type="transmembrane region" description="Helical" evidence="1">
    <location>
        <begin position="79"/>
        <end position="99"/>
    </location>
</feature>
<dbReference type="OrthoDB" id="2744793at2759"/>
<sequence length="377" mass="40981">MHQTSANSFSQACAGNKTWSLMATTNILSSFLQPQPRSPRSRAASMSTANESISSPLSVADGLLLSGIGTFLIQDAAGVIFETFCLSIYTVFFGLALYSIYRKPTKSATHLIMLAVVVYLYSSSLVLWAVNASGWFMYTRLTLTPSNTTMSLADRLTAMDNWPTPLAVPVEALFMFNMIVGDSVVIWRVWSIYGRSLRAIAIPALFLLASLGFTITDIICLTTSGYGRNSTVAGSGAICPNAELISWAVSVGTNASCTILIGIKAWKHRRLMRTLQMSSSSPRFSVDRVLSLLVESGSIYCLFLDQLTQVVLFLPESDTNYYAFYILGALGDQISGLYPTLIIVIVNFHQTIWDADPNSRINTSVRVGGNTGVAESS</sequence>
<evidence type="ECO:0000313" key="2">
    <source>
        <dbReference type="EMBL" id="KAF7320486.1"/>
    </source>
</evidence>
<gene>
    <name evidence="2" type="ORF">HMN09_00132100</name>
</gene>
<dbReference type="EMBL" id="JACAZE010000002">
    <property type="protein sequence ID" value="KAF7320486.1"/>
    <property type="molecule type" value="Genomic_DNA"/>
</dbReference>
<keyword evidence="1" id="KW-0472">Membrane</keyword>
<evidence type="ECO:0000256" key="1">
    <source>
        <dbReference type="SAM" id="Phobius"/>
    </source>
</evidence>
<keyword evidence="1" id="KW-1133">Transmembrane helix</keyword>
<reference evidence="2" key="1">
    <citation type="submission" date="2020-05" db="EMBL/GenBank/DDBJ databases">
        <title>Mycena genomes resolve the evolution of fungal bioluminescence.</title>
        <authorList>
            <person name="Tsai I.J."/>
        </authorList>
    </citation>
    <scope>NUCLEOTIDE SEQUENCE</scope>
    <source>
        <strain evidence="2">110903Hualien_Pintung</strain>
    </source>
</reference>
<keyword evidence="1" id="KW-0812">Transmembrane</keyword>
<accession>A0A8H6TPM7</accession>
<dbReference type="AlphaFoldDB" id="A0A8H6TPM7"/>
<comment type="caution">
    <text evidence="2">The sequence shown here is derived from an EMBL/GenBank/DDBJ whole genome shotgun (WGS) entry which is preliminary data.</text>
</comment>
<organism evidence="2 3">
    <name type="scientific">Mycena chlorophos</name>
    <name type="common">Agaric fungus</name>
    <name type="synonym">Agaricus chlorophos</name>
    <dbReference type="NCBI Taxonomy" id="658473"/>
    <lineage>
        <taxon>Eukaryota</taxon>
        <taxon>Fungi</taxon>
        <taxon>Dikarya</taxon>
        <taxon>Basidiomycota</taxon>
        <taxon>Agaricomycotina</taxon>
        <taxon>Agaricomycetes</taxon>
        <taxon>Agaricomycetidae</taxon>
        <taxon>Agaricales</taxon>
        <taxon>Marasmiineae</taxon>
        <taxon>Mycenaceae</taxon>
        <taxon>Mycena</taxon>
    </lineage>
</organism>
<feature type="transmembrane region" description="Helical" evidence="1">
    <location>
        <begin position="166"/>
        <end position="187"/>
    </location>
</feature>
<protein>
    <submittedName>
        <fullName evidence="2">Uncharacterized protein</fullName>
    </submittedName>
</protein>